<sequence length="65" mass="7169">MQKKKIALLSILSGITLLIIWIILPIFVSNKGIISIISFLISISGYMLIGLGIGYLTKIKHLNKT</sequence>
<gene>
    <name evidence="1" type="ORF">HH195_11515</name>
</gene>
<proteinExistence type="predicted"/>
<dbReference type="Proteomes" id="UP000594603">
    <property type="component" value="Plasmid p1"/>
</dbReference>
<accession>A0ACD1BGE0</accession>
<dbReference type="EMBL" id="CP051755">
    <property type="protein sequence ID" value="QPJ86591.1"/>
    <property type="molecule type" value="Genomic_DNA"/>
</dbReference>
<keyword evidence="2" id="KW-1185">Reference proteome</keyword>
<evidence type="ECO:0000313" key="2">
    <source>
        <dbReference type="Proteomes" id="UP000594603"/>
    </source>
</evidence>
<keyword evidence="1" id="KW-0614">Plasmid</keyword>
<geneLocation type="plasmid" evidence="1 2">
    <name>p1</name>
</geneLocation>
<evidence type="ECO:0000313" key="1">
    <source>
        <dbReference type="EMBL" id="QPJ86591.1"/>
    </source>
</evidence>
<organism evidence="1 2">
    <name type="scientific">Candidatus Sarcina troglodytae</name>
    <dbReference type="NCBI Taxonomy" id="2726954"/>
    <lineage>
        <taxon>Bacteria</taxon>
        <taxon>Bacillati</taxon>
        <taxon>Bacillota</taxon>
        <taxon>Clostridia</taxon>
        <taxon>Eubacteriales</taxon>
        <taxon>Clostridiaceae</taxon>
        <taxon>Sarcina</taxon>
    </lineage>
</organism>
<reference evidence="1" key="1">
    <citation type="submission" date="2020-04" db="EMBL/GenBank/DDBJ databases">
        <title>A novel bacterium ('Candidatus Sarcina troglodytae' sp. nov.) linked to a protracted, uniformly lethal epizootic among sanctuary western chimpanzees (Pan troglodytes verus) in Sierra Leone.</title>
        <authorList>
            <person name="Owens L.A."/>
            <person name="Colitti B."/>
            <person name="Hirji I."/>
            <person name="Pizaro A."/>
            <person name="Jaffe J.E."/>
            <person name="Moittie S."/>
            <person name="Bishop-Lilly K.A."/>
            <person name="Estrella L.A."/>
            <person name="Voegtly L.J."/>
            <person name="Kuhn J.H."/>
            <person name="Suen G."/>
            <person name="Deblois C.L."/>
            <person name="Dunn C."/>
            <person name="Juan-Salles C."/>
            <person name="Goldberg T.L."/>
        </authorList>
    </citation>
    <scope>NUCLEOTIDE SEQUENCE</scope>
    <source>
        <strain evidence="1">JB2</strain>
    </source>
</reference>
<name>A0ACD1BGE0_9CLOT</name>
<protein>
    <submittedName>
        <fullName evidence="1">Uncharacterized protein</fullName>
    </submittedName>
</protein>